<dbReference type="RefSeq" id="WP_201881667.1">
    <property type="nucleotide sequence ID" value="NZ_JAERRF010000033.1"/>
</dbReference>
<evidence type="ECO:0000313" key="2">
    <source>
        <dbReference type="Proteomes" id="UP000634229"/>
    </source>
</evidence>
<gene>
    <name evidence="1" type="ORF">JK363_35335</name>
</gene>
<sequence>MTLFGVTLLPESQHVVEHMPQPTHLSPHLLGCIKVEAVIRLDELAVRQLRLLFQAPIC</sequence>
<reference evidence="1 2" key="1">
    <citation type="submission" date="2021-01" db="EMBL/GenBank/DDBJ databases">
        <title>WGS of actinomycetes isolated from Thailand.</title>
        <authorList>
            <person name="Thawai C."/>
        </authorList>
    </citation>
    <scope>NUCLEOTIDE SEQUENCE [LARGE SCALE GENOMIC DNA]</scope>
    <source>
        <strain evidence="1 2">CA1R205</strain>
    </source>
</reference>
<keyword evidence="2" id="KW-1185">Reference proteome</keyword>
<comment type="caution">
    <text evidence="1">The sequence shown here is derived from an EMBL/GenBank/DDBJ whole genome shotgun (WGS) entry which is preliminary data.</text>
</comment>
<protein>
    <submittedName>
        <fullName evidence="1">Uncharacterized protein</fullName>
    </submittedName>
</protein>
<proteinExistence type="predicted"/>
<organism evidence="1 2">
    <name type="scientific">Streptomyces coffeae</name>
    <dbReference type="NCBI Taxonomy" id="621382"/>
    <lineage>
        <taxon>Bacteria</taxon>
        <taxon>Bacillati</taxon>
        <taxon>Actinomycetota</taxon>
        <taxon>Actinomycetes</taxon>
        <taxon>Kitasatosporales</taxon>
        <taxon>Streptomycetaceae</taxon>
        <taxon>Streptomyces</taxon>
    </lineage>
</organism>
<evidence type="ECO:0000313" key="1">
    <source>
        <dbReference type="EMBL" id="MBL1101822.1"/>
    </source>
</evidence>
<name>A0ABS1NP09_9ACTN</name>
<dbReference type="Proteomes" id="UP000634229">
    <property type="component" value="Unassembled WGS sequence"/>
</dbReference>
<dbReference type="EMBL" id="JAERRF010000033">
    <property type="protein sequence ID" value="MBL1101822.1"/>
    <property type="molecule type" value="Genomic_DNA"/>
</dbReference>
<accession>A0ABS1NP09</accession>